<accession>A0AAQ3PZY6</accession>
<organism evidence="1 2">
    <name type="scientific">Canna indica</name>
    <name type="common">Indian-shot</name>
    <dbReference type="NCBI Taxonomy" id="4628"/>
    <lineage>
        <taxon>Eukaryota</taxon>
        <taxon>Viridiplantae</taxon>
        <taxon>Streptophyta</taxon>
        <taxon>Embryophyta</taxon>
        <taxon>Tracheophyta</taxon>
        <taxon>Spermatophyta</taxon>
        <taxon>Magnoliopsida</taxon>
        <taxon>Liliopsida</taxon>
        <taxon>Zingiberales</taxon>
        <taxon>Cannaceae</taxon>
        <taxon>Canna</taxon>
    </lineage>
</organism>
<evidence type="ECO:0000313" key="2">
    <source>
        <dbReference type="Proteomes" id="UP001327560"/>
    </source>
</evidence>
<dbReference type="InterPro" id="IPR047801">
    <property type="entry name" value="Peptidase_C45"/>
</dbReference>
<dbReference type="PANTHER" id="PTHR34180">
    <property type="entry name" value="PEPTIDASE C45"/>
    <property type="match status" value="1"/>
</dbReference>
<dbReference type="Gene3D" id="3.60.60.10">
    <property type="entry name" value="Penicillin V Acylase, Chain A"/>
    <property type="match status" value="1"/>
</dbReference>
<proteinExistence type="predicted"/>
<dbReference type="PANTHER" id="PTHR34180:SF1">
    <property type="entry name" value="BETA-ALANYL-DOPAMINE_CARCININE HYDROLASE"/>
    <property type="match status" value="1"/>
</dbReference>
<dbReference type="AlphaFoldDB" id="A0AAQ3PZY6"/>
<sequence length="155" mass="17073">MKEIVLNDDCSDILVVNDSMAIAGHNKDATIALVVTWLPNGLLFTAYMYAGELPSCAYGFNSNGIVEEIIAGDIGRNLISRDLLEATHLEDALDVTPFFHAGWESKLRQSPRPEGLDAVLAGCWRGHGRGQCRLREMGKLGLSFRIIYVWVMGYG</sequence>
<name>A0AAQ3PZY6_9LILI</name>
<keyword evidence="2" id="KW-1185">Reference proteome</keyword>
<evidence type="ECO:0000313" key="1">
    <source>
        <dbReference type="EMBL" id="WOK93608.1"/>
    </source>
</evidence>
<reference evidence="1 2" key="1">
    <citation type="submission" date="2023-10" db="EMBL/GenBank/DDBJ databases">
        <title>Chromosome-scale genome assembly provides insights into flower coloration mechanisms of Canna indica.</title>
        <authorList>
            <person name="Li C."/>
        </authorList>
    </citation>
    <scope>NUCLEOTIDE SEQUENCE [LARGE SCALE GENOMIC DNA]</scope>
    <source>
        <tissue evidence="1">Flower</tissue>
    </source>
</reference>
<protein>
    <submittedName>
        <fullName evidence="1">Uncharacterized protein</fullName>
    </submittedName>
</protein>
<dbReference type="EMBL" id="CP136890">
    <property type="protein sequence ID" value="WOK93608.1"/>
    <property type="molecule type" value="Genomic_DNA"/>
</dbReference>
<dbReference type="Proteomes" id="UP001327560">
    <property type="component" value="Chromosome 1"/>
</dbReference>
<gene>
    <name evidence="1" type="ORF">Cni_G02308</name>
</gene>